<dbReference type="EMBL" id="QKSB01000061">
    <property type="protein sequence ID" value="PZE15551.1"/>
    <property type="molecule type" value="Genomic_DNA"/>
</dbReference>
<name>A0A2W1MYC6_9FLAO</name>
<sequence>MTHILRNDTRIGITKNILNSIKKEFDDVLETCKKDDFNYWDSIYADDTEHLVGTAFIVLQNYINSSISDLYPKLSKLHLKYSTAKMVNNECKTTRIELIIVLANYYKHRDLPTELHKHTTNPLDDLKIYYKEIYNLEKNKYFYKIGSESPIFNGLSLLSKEWELNDLIEIVSEWREDLWKSEYKNN</sequence>
<evidence type="ECO:0000313" key="2">
    <source>
        <dbReference type="Proteomes" id="UP000249248"/>
    </source>
</evidence>
<proteinExistence type="predicted"/>
<keyword evidence="2" id="KW-1185">Reference proteome</keyword>
<protein>
    <submittedName>
        <fullName evidence="1">Uncharacterized protein</fullName>
    </submittedName>
</protein>
<accession>A0A2W1MYC6</accession>
<dbReference type="AlphaFoldDB" id="A0A2W1MYC6"/>
<organism evidence="1 2">
    <name type="scientific">Putridiphycobacter roseus</name>
    <dbReference type="NCBI Taxonomy" id="2219161"/>
    <lineage>
        <taxon>Bacteria</taxon>
        <taxon>Pseudomonadati</taxon>
        <taxon>Bacteroidota</taxon>
        <taxon>Flavobacteriia</taxon>
        <taxon>Flavobacteriales</taxon>
        <taxon>Crocinitomicaceae</taxon>
        <taxon>Putridiphycobacter</taxon>
    </lineage>
</organism>
<dbReference type="Proteomes" id="UP000249248">
    <property type="component" value="Unassembled WGS sequence"/>
</dbReference>
<dbReference type="OrthoDB" id="1367171at2"/>
<dbReference type="RefSeq" id="WP_111064793.1">
    <property type="nucleotide sequence ID" value="NZ_JBHUCU010000031.1"/>
</dbReference>
<gene>
    <name evidence="1" type="ORF">DNU06_17505</name>
</gene>
<reference evidence="1 2" key="1">
    <citation type="submission" date="2018-06" db="EMBL/GenBank/DDBJ databases">
        <title>The draft genome sequence of Crocinitomix sp. SM1701.</title>
        <authorList>
            <person name="Zhang X."/>
        </authorList>
    </citation>
    <scope>NUCLEOTIDE SEQUENCE [LARGE SCALE GENOMIC DNA]</scope>
    <source>
        <strain evidence="1 2">SM1701</strain>
    </source>
</reference>
<comment type="caution">
    <text evidence="1">The sequence shown here is derived from an EMBL/GenBank/DDBJ whole genome shotgun (WGS) entry which is preliminary data.</text>
</comment>
<evidence type="ECO:0000313" key="1">
    <source>
        <dbReference type="EMBL" id="PZE15551.1"/>
    </source>
</evidence>